<proteinExistence type="predicted"/>
<keyword evidence="1" id="KW-0812">Transmembrane</keyword>
<keyword evidence="3" id="KW-1185">Reference proteome</keyword>
<comment type="caution">
    <text evidence="2">The sequence shown here is derived from an EMBL/GenBank/DDBJ whole genome shotgun (WGS) entry which is preliminary data.</text>
</comment>
<evidence type="ECO:0000256" key="1">
    <source>
        <dbReference type="SAM" id="Phobius"/>
    </source>
</evidence>
<gene>
    <name evidence="2" type="ORF">NBRC116598_28010</name>
</gene>
<protein>
    <submittedName>
        <fullName evidence="2">Uncharacterized protein</fullName>
    </submittedName>
</protein>
<reference evidence="2 3" key="1">
    <citation type="submission" date="2024-04" db="EMBL/GenBank/DDBJ databases">
        <title>Draft genome sequence of Pseudophaeobacter arcticus NBRC 116598.</title>
        <authorList>
            <person name="Miyakawa T."/>
            <person name="Kusuya Y."/>
            <person name="Miura T."/>
        </authorList>
    </citation>
    <scope>NUCLEOTIDE SEQUENCE [LARGE SCALE GENOMIC DNA]</scope>
    <source>
        <strain evidence="2 3">SU-CL00105</strain>
    </source>
</reference>
<dbReference type="RefSeq" id="WP_353400968.1">
    <property type="nucleotide sequence ID" value="NZ_BAABWU010000011.1"/>
</dbReference>
<evidence type="ECO:0000313" key="3">
    <source>
        <dbReference type="Proteomes" id="UP001441944"/>
    </source>
</evidence>
<feature type="transmembrane region" description="Helical" evidence="1">
    <location>
        <begin position="78"/>
        <end position="97"/>
    </location>
</feature>
<accession>A0ABQ0ANC2</accession>
<name>A0ABQ0ANC2_9RHOB</name>
<feature type="transmembrane region" description="Helical" evidence="1">
    <location>
        <begin position="43"/>
        <end position="66"/>
    </location>
</feature>
<sequence>MSISSQAPLPYGHQYRSRFMGNAPTAGNLATAMPLVLSFEANWGVRILMLRGLGLATLVSASGLWLFPRNVADPELSLLKVGVSVLFCVLGLVLMTTRNQSQPPEACFDPVRRELRVLRCDAYGQPKTVLRRSYDTIGGARLNDGAVQLFENDGSLLIEIPLGSTAARSQLRDQLSGAVQLFN</sequence>
<organism evidence="2 3">
    <name type="scientific">Pseudophaeobacter arcticus</name>
    <dbReference type="NCBI Taxonomy" id="385492"/>
    <lineage>
        <taxon>Bacteria</taxon>
        <taxon>Pseudomonadati</taxon>
        <taxon>Pseudomonadota</taxon>
        <taxon>Alphaproteobacteria</taxon>
        <taxon>Rhodobacterales</taxon>
        <taxon>Paracoccaceae</taxon>
        <taxon>Pseudophaeobacter</taxon>
    </lineage>
</organism>
<dbReference type="Proteomes" id="UP001441944">
    <property type="component" value="Unassembled WGS sequence"/>
</dbReference>
<evidence type="ECO:0000313" key="2">
    <source>
        <dbReference type="EMBL" id="GAA6197357.1"/>
    </source>
</evidence>
<keyword evidence="1" id="KW-0472">Membrane</keyword>
<dbReference type="EMBL" id="BAABWU010000011">
    <property type="protein sequence ID" value="GAA6197357.1"/>
    <property type="molecule type" value="Genomic_DNA"/>
</dbReference>
<keyword evidence="1" id="KW-1133">Transmembrane helix</keyword>